<dbReference type="GO" id="GO:0042981">
    <property type="term" value="P:regulation of apoptotic process"/>
    <property type="evidence" value="ECO:0007669"/>
    <property type="project" value="InterPro"/>
</dbReference>
<feature type="coiled-coil region" evidence="1">
    <location>
        <begin position="207"/>
        <end position="246"/>
    </location>
</feature>
<organism evidence="3 4">
    <name type="scientific">Elysia marginata</name>
    <dbReference type="NCBI Taxonomy" id="1093978"/>
    <lineage>
        <taxon>Eukaryota</taxon>
        <taxon>Metazoa</taxon>
        <taxon>Spiralia</taxon>
        <taxon>Lophotrochozoa</taxon>
        <taxon>Mollusca</taxon>
        <taxon>Gastropoda</taxon>
        <taxon>Heterobranchia</taxon>
        <taxon>Euthyneura</taxon>
        <taxon>Panpulmonata</taxon>
        <taxon>Sacoglossa</taxon>
        <taxon>Placobranchoidea</taxon>
        <taxon>Plakobranchidae</taxon>
        <taxon>Elysia</taxon>
    </lineage>
</organism>
<gene>
    <name evidence="3" type="ORF">ElyMa_005905000</name>
</gene>
<name>A0AAV4G685_9GAST</name>
<dbReference type="EMBL" id="BMAT01011863">
    <property type="protein sequence ID" value="GFR80699.1"/>
    <property type="molecule type" value="Genomic_DNA"/>
</dbReference>
<dbReference type="Proteomes" id="UP000762676">
    <property type="component" value="Unassembled WGS sequence"/>
</dbReference>
<sequence length="277" mass="31834">MSCKKGPLPDTLILQSLAIGSQGVPKGVMSRLTTPEMFFTYLREQMMISRDNLLLLQAFLWHLQRKDLHELAAEYARRIGNTLYFYAPQEQPEDGFKHIQFHVEGNLDRFQRSDLEALRATMARLLFVPQEFIFLSGVEPSNSLTLTFMIHEQYVDPLKDLFKEHSDSFGKLGVDGISVNDSEYIDPTLAVRRRASAPASGATQEQLRALYERSRRLENQVAQSEIRSLEAQADATLARKESLEWQRKEHYFRSMVSRIVEDPREPAPVDEKCLSLI</sequence>
<protein>
    <submittedName>
        <fullName evidence="3">Poly [ADP-ribose] polymerase</fullName>
    </submittedName>
</protein>
<dbReference type="Gene3D" id="1.10.533.10">
    <property type="entry name" value="Death Domain, Fas"/>
    <property type="match status" value="1"/>
</dbReference>
<accession>A0AAV4G685</accession>
<evidence type="ECO:0000313" key="3">
    <source>
        <dbReference type="EMBL" id="GFR80699.1"/>
    </source>
</evidence>
<comment type="caution">
    <text evidence="3">The sequence shown here is derived from an EMBL/GenBank/DDBJ whole genome shotgun (WGS) entry which is preliminary data.</text>
</comment>
<feature type="domain" description="DED" evidence="2">
    <location>
        <begin position="24"/>
        <end position="74"/>
    </location>
</feature>
<dbReference type="PROSITE" id="PS50168">
    <property type="entry name" value="DED"/>
    <property type="match status" value="1"/>
</dbReference>
<dbReference type="InterPro" id="IPR011029">
    <property type="entry name" value="DEATH-like_dom_sf"/>
</dbReference>
<keyword evidence="1" id="KW-0175">Coiled coil</keyword>
<evidence type="ECO:0000313" key="4">
    <source>
        <dbReference type="Proteomes" id="UP000762676"/>
    </source>
</evidence>
<evidence type="ECO:0000259" key="2">
    <source>
        <dbReference type="PROSITE" id="PS50168"/>
    </source>
</evidence>
<dbReference type="InterPro" id="IPR001875">
    <property type="entry name" value="DED_dom"/>
</dbReference>
<reference evidence="3 4" key="1">
    <citation type="journal article" date="2021" name="Elife">
        <title>Chloroplast acquisition without the gene transfer in kleptoplastic sea slugs, Plakobranchus ocellatus.</title>
        <authorList>
            <person name="Maeda T."/>
            <person name="Takahashi S."/>
            <person name="Yoshida T."/>
            <person name="Shimamura S."/>
            <person name="Takaki Y."/>
            <person name="Nagai Y."/>
            <person name="Toyoda A."/>
            <person name="Suzuki Y."/>
            <person name="Arimoto A."/>
            <person name="Ishii H."/>
            <person name="Satoh N."/>
            <person name="Nishiyama T."/>
            <person name="Hasebe M."/>
            <person name="Maruyama T."/>
            <person name="Minagawa J."/>
            <person name="Obokata J."/>
            <person name="Shigenobu S."/>
        </authorList>
    </citation>
    <scope>NUCLEOTIDE SEQUENCE [LARGE SCALE GENOMIC DNA]</scope>
</reference>
<dbReference type="SUPFAM" id="SSF47986">
    <property type="entry name" value="DEATH domain"/>
    <property type="match status" value="1"/>
</dbReference>
<evidence type="ECO:0000256" key="1">
    <source>
        <dbReference type="SAM" id="Coils"/>
    </source>
</evidence>
<keyword evidence="4" id="KW-1185">Reference proteome</keyword>
<dbReference type="AlphaFoldDB" id="A0AAV4G685"/>
<proteinExistence type="predicted"/>